<reference evidence="14" key="2">
    <citation type="submission" date="2023-03" db="EMBL/GenBank/DDBJ databases">
        <authorList>
            <consortium name="Wellcome Sanger Institute Data Sharing"/>
        </authorList>
    </citation>
    <scope>NUCLEOTIDE SEQUENCE [LARGE SCALE GENOMIC DNA]</scope>
</reference>
<evidence type="ECO:0000313" key="14">
    <source>
        <dbReference type="Proteomes" id="UP000265100"/>
    </source>
</evidence>
<evidence type="ECO:0000256" key="9">
    <source>
        <dbReference type="RuleBase" id="RU003845"/>
    </source>
</evidence>
<dbReference type="Gene3D" id="1.10.287.2720">
    <property type="match status" value="1"/>
</dbReference>
<dbReference type="Gene3D" id="2.40.160.120">
    <property type="match status" value="1"/>
</dbReference>
<dbReference type="Gene3D" id="2.30.29.30">
    <property type="entry name" value="Pleckstrin-homology domain (PH domain)/Phosphotyrosine-binding domain (PTB)"/>
    <property type="match status" value="1"/>
</dbReference>
<dbReference type="Gene3D" id="3.30.70.3490">
    <property type="match status" value="1"/>
</dbReference>
<dbReference type="InterPro" id="IPR001849">
    <property type="entry name" value="PH_domain"/>
</dbReference>
<evidence type="ECO:0000256" key="10">
    <source>
        <dbReference type="SAM" id="Coils"/>
    </source>
</evidence>
<feature type="region of interest" description="Disordered" evidence="11">
    <location>
        <begin position="305"/>
        <end position="341"/>
    </location>
</feature>
<dbReference type="PROSITE" id="PS01013">
    <property type="entry name" value="OSBP"/>
    <property type="match status" value="1"/>
</dbReference>
<evidence type="ECO:0000256" key="1">
    <source>
        <dbReference type="ARBA" id="ARBA00008842"/>
    </source>
</evidence>
<reference evidence="13 14" key="1">
    <citation type="submission" date="2018-05" db="EMBL/GenBank/DDBJ databases">
        <authorList>
            <person name="Datahose"/>
        </authorList>
    </citation>
    <scope>NUCLEOTIDE SEQUENCE</scope>
</reference>
<dbReference type="InterPro" id="IPR018494">
    <property type="entry name" value="Oxysterol-bd_CS"/>
</dbReference>
<keyword evidence="10" id="KW-0175">Coiled coil</keyword>
<dbReference type="AlphaFoldDB" id="A0AAX7UUW0"/>
<evidence type="ECO:0000256" key="2">
    <source>
        <dbReference type="ARBA" id="ARBA00022448"/>
    </source>
</evidence>
<evidence type="ECO:0000256" key="5">
    <source>
        <dbReference type="ARBA" id="ARBA00023121"/>
    </source>
</evidence>
<feature type="coiled-coil region" evidence="10">
    <location>
        <begin position="649"/>
        <end position="683"/>
    </location>
</feature>
<accession>A0AAX7UUW0</accession>
<feature type="domain" description="PH" evidence="12">
    <location>
        <begin position="2"/>
        <end position="99"/>
    </location>
</feature>
<dbReference type="Ensembl" id="ENSACLT00000060116.1">
    <property type="protein sequence ID" value="ENSACLP00000068446.1"/>
    <property type="gene ID" value="ENSACLG00000022911.2"/>
</dbReference>
<dbReference type="SUPFAM" id="SSF50729">
    <property type="entry name" value="PH domain-like"/>
    <property type="match status" value="1"/>
</dbReference>
<dbReference type="PROSITE" id="PS50003">
    <property type="entry name" value="PH_DOMAIN"/>
    <property type="match status" value="1"/>
</dbReference>
<comment type="similarity">
    <text evidence="1 8">Belongs to the OSBP family.</text>
</comment>
<feature type="compositionally biased region" description="Polar residues" evidence="11">
    <location>
        <begin position="305"/>
        <end position="318"/>
    </location>
</feature>
<keyword evidence="4 9" id="KW-0445">Lipid transport</keyword>
<evidence type="ECO:0000256" key="3">
    <source>
        <dbReference type="ARBA" id="ARBA00022553"/>
    </source>
</evidence>
<dbReference type="GO" id="GO:0016020">
    <property type="term" value="C:membrane"/>
    <property type="evidence" value="ECO:0007669"/>
    <property type="project" value="TreeGrafter"/>
</dbReference>
<dbReference type="PANTHER" id="PTHR10972:SF200">
    <property type="entry name" value="OXYSTEROL-BINDING PROTEIN-RELATED PROTEIN 9"/>
    <property type="match status" value="1"/>
</dbReference>
<name>A0AAX7UUW0_ASTCA</name>
<sequence>MASIMEGPLSKWTNVMKGWQYRWFVLDYNAGLLSYYTSKDKMMRGSRRGCVRLRGAVIGIDDEDDSTFTITVDQKTFHFQARDADEREKWIHALEGTILRHTLQLREAETGFVPSVQDFDKKLAEADAYLQILIDQCSRCFYEMTLEPSHTMSLTLASLCLFFFLQSTINPVDGIYQPPLDTPAVNTMPTQTTLPPDASQVCKSDQRPSTLPVGPVVTVMGSLQTPTPNSTGSGPSGPSSGVASPAHIPLPSHSVPDFSYSSSEDEFYDADEFYQSNTSPKHCIDPSGPPAASPLTNEETALKRPNTTESLNSSMSNGTTDTDQFDCHDDRDDDGERESVEEHKSVIMHLLSQVRLGMDLTKVVLPTFILERRSLLEMYADFFAHPDLFVSIAEQPEPRERMVQVVRWYLSAFHAGRKGSVAKKPYNPILGEVFYCHWDLPSETEEPSPPTETVSEGPVPWASSNSVSFVAEQVSHHPPISAFYAECLSRKIQFNAHIWTKSKFLGMSIGVHNIGQGCVSCLEHDEHYILTFPNGYGRSILTVPWVELGGECNISCSKSGYSANIVFHTKPFYGGKKHRITAEIFSPNDKKSFCSIEGEWNGVMYAKWATGENTVFIDTKKMGIVKKRVRKLEDQLEYESRRLWKDVTLNLKIKDIDAATEAKHRLEEKQRAEARERKEKEQQWETRLFHEDGECWVYDEPLLKRLASQRH</sequence>
<dbReference type="GeneTree" id="ENSGT00940000154690"/>
<dbReference type="InterPro" id="IPR000648">
    <property type="entry name" value="Oxysterol-bd"/>
</dbReference>
<dbReference type="GO" id="GO:0006869">
    <property type="term" value="P:lipid transport"/>
    <property type="evidence" value="ECO:0007669"/>
    <property type="project" value="UniProtKB-KW"/>
</dbReference>
<dbReference type="CDD" id="cd13290">
    <property type="entry name" value="PH_ORP9"/>
    <property type="match status" value="1"/>
</dbReference>
<keyword evidence="3" id="KW-0597">Phosphoprotein</keyword>
<evidence type="ECO:0000256" key="6">
    <source>
        <dbReference type="ARBA" id="ARBA00050284"/>
    </source>
</evidence>
<comment type="catalytic activity">
    <reaction evidence="6">
        <text>a 1,2-diacyl-sn-glycero-3-phospho-(1D-myo-inositol 4-phosphate)(out) + a 1,2-diacyl-sn-glycero-3-phospho-L-serine(in) = a 1,2-diacyl-sn-glycero-3-phospho-(1D-myo-inositol 4-phosphate)(in) + a 1,2-diacyl-sn-glycero-3-phospho-L-serine(out)</text>
        <dbReference type="Rhea" id="RHEA:81667"/>
        <dbReference type="ChEBI" id="CHEBI:57262"/>
        <dbReference type="ChEBI" id="CHEBI:58178"/>
    </reaction>
</comment>
<protein>
    <recommendedName>
        <fullName evidence="9">Oxysterol-binding protein</fullName>
    </recommendedName>
</protein>
<keyword evidence="5" id="KW-0446">Lipid-binding</keyword>
<dbReference type="FunFam" id="2.30.29.30:FF:000089">
    <property type="entry name" value="Oxysterol-binding protein"/>
    <property type="match status" value="1"/>
</dbReference>
<evidence type="ECO:0000256" key="7">
    <source>
        <dbReference type="ARBA" id="ARBA00055284"/>
    </source>
</evidence>
<dbReference type="FunFam" id="3.30.70.3490:FF:000001">
    <property type="entry name" value="Oxysterol-binding protein"/>
    <property type="match status" value="1"/>
</dbReference>
<dbReference type="InterPro" id="IPR037239">
    <property type="entry name" value="OSBP_sf"/>
</dbReference>
<dbReference type="FunFam" id="1.10.287.2720:FF:000001">
    <property type="entry name" value="Oxysterol-binding OBPalpha"/>
    <property type="match status" value="1"/>
</dbReference>
<reference evidence="13" key="3">
    <citation type="submission" date="2025-08" db="UniProtKB">
        <authorList>
            <consortium name="Ensembl"/>
        </authorList>
    </citation>
    <scope>IDENTIFICATION</scope>
</reference>
<feature type="region of interest" description="Disordered" evidence="11">
    <location>
        <begin position="219"/>
        <end position="262"/>
    </location>
</feature>
<dbReference type="PANTHER" id="PTHR10972">
    <property type="entry name" value="OXYSTEROL-BINDING PROTEIN-RELATED"/>
    <property type="match status" value="1"/>
</dbReference>
<evidence type="ECO:0000256" key="11">
    <source>
        <dbReference type="SAM" id="MobiDB-lite"/>
    </source>
</evidence>
<proteinExistence type="inferred from homology"/>
<dbReference type="GO" id="GO:0005794">
    <property type="term" value="C:Golgi apparatus"/>
    <property type="evidence" value="ECO:0007669"/>
    <property type="project" value="TreeGrafter"/>
</dbReference>
<organism evidence="13 14">
    <name type="scientific">Astatotilapia calliptera</name>
    <name type="common">Eastern happy</name>
    <name type="synonym">Chromis callipterus</name>
    <dbReference type="NCBI Taxonomy" id="8154"/>
    <lineage>
        <taxon>Eukaryota</taxon>
        <taxon>Metazoa</taxon>
        <taxon>Chordata</taxon>
        <taxon>Craniata</taxon>
        <taxon>Vertebrata</taxon>
        <taxon>Euteleostomi</taxon>
        <taxon>Actinopterygii</taxon>
        <taxon>Neopterygii</taxon>
        <taxon>Teleostei</taxon>
        <taxon>Neoteleostei</taxon>
        <taxon>Acanthomorphata</taxon>
        <taxon>Ovalentaria</taxon>
        <taxon>Cichlomorphae</taxon>
        <taxon>Cichliformes</taxon>
        <taxon>Cichlidae</taxon>
        <taxon>African cichlids</taxon>
        <taxon>Pseudocrenilabrinae</taxon>
        <taxon>Haplochromini</taxon>
        <taxon>Astatotilapia</taxon>
    </lineage>
</organism>
<evidence type="ECO:0000313" key="13">
    <source>
        <dbReference type="Ensembl" id="ENSACLP00000068446.1"/>
    </source>
</evidence>
<dbReference type="Proteomes" id="UP000265100">
    <property type="component" value="Chromosome 23"/>
</dbReference>
<keyword evidence="14" id="KW-1185">Reference proteome</keyword>
<dbReference type="SMART" id="SM00233">
    <property type="entry name" value="PH"/>
    <property type="match status" value="1"/>
</dbReference>
<keyword evidence="2 9" id="KW-0813">Transport</keyword>
<feature type="compositionally biased region" description="Low complexity" evidence="11">
    <location>
        <begin position="225"/>
        <end position="241"/>
    </location>
</feature>
<reference evidence="13" key="4">
    <citation type="submission" date="2025-09" db="UniProtKB">
        <authorList>
            <consortium name="Ensembl"/>
        </authorList>
    </citation>
    <scope>IDENTIFICATION</scope>
</reference>
<evidence type="ECO:0000256" key="8">
    <source>
        <dbReference type="RuleBase" id="RU003844"/>
    </source>
</evidence>
<dbReference type="InterPro" id="IPR011993">
    <property type="entry name" value="PH-like_dom_sf"/>
</dbReference>
<dbReference type="Pfam" id="PF00169">
    <property type="entry name" value="PH"/>
    <property type="match status" value="1"/>
</dbReference>
<dbReference type="SUPFAM" id="SSF144000">
    <property type="entry name" value="Oxysterol-binding protein-like"/>
    <property type="match status" value="1"/>
</dbReference>
<dbReference type="GO" id="GO:0032934">
    <property type="term" value="F:sterol binding"/>
    <property type="evidence" value="ECO:0007669"/>
    <property type="project" value="TreeGrafter"/>
</dbReference>
<evidence type="ECO:0000259" key="12">
    <source>
        <dbReference type="PROSITE" id="PS50003"/>
    </source>
</evidence>
<gene>
    <name evidence="13" type="primary">OSBPL9</name>
</gene>
<dbReference type="Pfam" id="PF01237">
    <property type="entry name" value="Oxysterol_BP"/>
    <property type="match status" value="2"/>
</dbReference>
<dbReference type="GO" id="GO:0005829">
    <property type="term" value="C:cytosol"/>
    <property type="evidence" value="ECO:0007669"/>
    <property type="project" value="TreeGrafter"/>
</dbReference>
<comment type="function">
    <text evidence="7">Interacts with OSBPL11 to function as lipid transfer proteins. Together they form a heterodimer that localizes at the ER-trans-Golgi membrane contact sites, and exchanges phosphatidylserine (1,2-diacyl-sn-glycero-3-phospho-L-serine, PS) for phosphatidylinositol-4-phosphate (1,2-diacyl-sn-glycero-3-phospho-(1D-myo-inositol 4-phosphate), PI(4)P) between the two organelles, a step that is critical for sphingomyelin synthesis in the Golgi complex.</text>
</comment>
<dbReference type="FunFam" id="2.40.160.120:FF:000002">
    <property type="entry name" value="Oxysterol-binding protein"/>
    <property type="match status" value="1"/>
</dbReference>
<evidence type="ECO:0000256" key="4">
    <source>
        <dbReference type="ARBA" id="ARBA00023055"/>
    </source>
</evidence>